<dbReference type="SMART" id="SM01092">
    <property type="entry name" value="CO_deh_flav_C"/>
    <property type="match status" value="1"/>
</dbReference>
<dbReference type="Pfam" id="PF00941">
    <property type="entry name" value="FAD_binding_5"/>
    <property type="match status" value="1"/>
</dbReference>
<evidence type="ECO:0000256" key="1">
    <source>
        <dbReference type="ARBA" id="ARBA00022630"/>
    </source>
</evidence>
<accession>A0A1F7WIB4</accession>
<organism evidence="5 6">
    <name type="scientific">Candidatus Wallbacteria bacterium GWC2_49_35</name>
    <dbReference type="NCBI Taxonomy" id="1817813"/>
    <lineage>
        <taxon>Bacteria</taxon>
        <taxon>Candidatus Walliibacteriota</taxon>
    </lineage>
</organism>
<dbReference type="PROSITE" id="PS51387">
    <property type="entry name" value="FAD_PCMH"/>
    <property type="match status" value="1"/>
</dbReference>
<dbReference type="InterPro" id="IPR002346">
    <property type="entry name" value="Mopterin_DH_FAD-bd"/>
</dbReference>
<dbReference type="PANTHER" id="PTHR42659:SF2">
    <property type="entry name" value="XANTHINE DEHYDROGENASE SUBUNIT C-RELATED"/>
    <property type="match status" value="1"/>
</dbReference>
<name>A0A1F7WIB4_9BACT</name>
<dbReference type="SUPFAM" id="SSF56176">
    <property type="entry name" value="FAD-binding/transporter-associated domain-like"/>
    <property type="match status" value="1"/>
</dbReference>
<evidence type="ECO:0000256" key="3">
    <source>
        <dbReference type="ARBA" id="ARBA00023002"/>
    </source>
</evidence>
<protein>
    <recommendedName>
        <fullName evidence="4">FAD-binding PCMH-type domain-containing protein</fullName>
    </recommendedName>
</protein>
<dbReference type="InterPro" id="IPR036683">
    <property type="entry name" value="CO_DH_flav_C_dom_sf"/>
</dbReference>
<evidence type="ECO:0000259" key="4">
    <source>
        <dbReference type="PROSITE" id="PS51387"/>
    </source>
</evidence>
<feature type="domain" description="FAD-binding PCMH-type" evidence="4">
    <location>
        <begin position="1"/>
        <end position="176"/>
    </location>
</feature>
<dbReference type="Gene3D" id="3.30.43.10">
    <property type="entry name" value="Uridine Diphospho-n-acetylenolpyruvylglucosamine Reductase, domain 2"/>
    <property type="match status" value="1"/>
</dbReference>
<dbReference type="InterPro" id="IPR016167">
    <property type="entry name" value="FAD-bd_PCMH_sub1"/>
</dbReference>
<dbReference type="STRING" id="1817813.A2008_09520"/>
<dbReference type="InterPro" id="IPR005107">
    <property type="entry name" value="CO_DH_flav_C"/>
</dbReference>
<dbReference type="SUPFAM" id="SSF55447">
    <property type="entry name" value="CO dehydrogenase flavoprotein C-terminal domain-like"/>
    <property type="match status" value="1"/>
</dbReference>
<dbReference type="Gene3D" id="3.30.390.50">
    <property type="entry name" value="CO dehydrogenase flavoprotein, C-terminal domain"/>
    <property type="match status" value="1"/>
</dbReference>
<comment type="caution">
    <text evidence="5">The sequence shown here is derived from an EMBL/GenBank/DDBJ whole genome shotgun (WGS) entry which is preliminary data.</text>
</comment>
<evidence type="ECO:0000313" key="5">
    <source>
        <dbReference type="EMBL" id="OGM02574.1"/>
    </source>
</evidence>
<reference evidence="5 6" key="1">
    <citation type="journal article" date="2016" name="Nat. Commun.">
        <title>Thousands of microbial genomes shed light on interconnected biogeochemical processes in an aquifer system.</title>
        <authorList>
            <person name="Anantharaman K."/>
            <person name="Brown C.T."/>
            <person name="Hug L.A."/>
            <person name="Sharon I."/>
            <person name="Castelle C.J."/>
            <person name="Probst A.J."/>
            <person name="Thomas B.C."/>
            <person name="Singh A."/>
            <person name="Wilkins M.J."/>
            <person name="Karaoz U."/>
            <person name="Brodie E.L."/>
            <person name="Williams K.H."/>
            <person name="Hubbard S.S."/>
            <person name="Banfield J.F."/>
        </authorList>
    </citation>
    <scope>NUCLEOTIDE SEQUENCE [LARGE SCALE GENOMIC DNA]</scope>
</reference>
<dbReference type="PANTHER" id="PTHR42659">
    <property type="entry name" value="XANTHINE DEHYDROGENASE SUBUNIT C-RELATED"/>
    <property type="match status" value="1"/>
</dbReference>
<dbReference type="InterPro" id="IPR051312">
    <property type="entry name" value="Diverse_Substr_Oxidored"/>
</dbReference>
<dbReference type="Proteomes" id="UP000178735">
    <property type="component" value="Unassembled WGS sequence"/>
</dbReference>
<sequence length="291" mass="31728">MLRNFKVLTPSSLNEVLYVISHIDQPYRFLCGGTDVLVRMKDNPAYAKVLVDISKIRELAKIEEHKSTYVIGSGAKHDAVLAYAPFVEKYNGLVEAVAAIGSPQIRSIGTLGGNIGNASPAGDSIAPLMAFDAEVELRSHESNRIVKLEDFFIGPGKSVMKSNEIITKIILPKFDGLRSGWKRLGQRRAVTISKVSAALAINCVKHPNGSIRVADVKIALGAVAPTVIRARKTEKFLLETPNLNAAAVKQACEIACRESRPITDIRSNTEYRSEMCGVLLGDLIDRLVFGR</sequence>
<keyword evidence="3" id="KW-0560">Oxidoreductase</keyword>
<keyword evidence="1" id="KW-0285">Flavoprotein</keyword>
<evidence type="ECO:0000256" key="2">
    <source>
        <dbReference type="ARBA" id="ARBA00022827"/>
    </source>
</evidence>
<proteinExistence type="predicted"/>
<dbReference type="Gene3D" id="3.30.465.10">
    <property type="match status" value="1"/>
</dbReference>
<dbReference type="GO" id="GO:0071949">
    <property type="term" value="F:FAD binding"/>
    <property type="evidence" value="ECO:0007669"/>
    <property type="project" value="InterPro"/>
</dbReference>
<gene>
    <name evidence="5" type="ORF">A2008_09520</name>
</gene>
<dbReference type="InterPro" id="IPR036318">
    <property type="entry name" value="FAD-bd_PCMH-like_sf"/>
</dbReference>
<keyword evidence="2" id="KW-0274">FAD</keyword>
<dbReference type="Pfam" id="PF03450">
    <property type="entry name" value="CO_deh_flav_C"/>
    <property type="match status" value="1"/>
</dbReference>
<dbReference type="EMBL" id="MGFH01000206">
    <property type="protein sequence ID" value="OGM02574.1"/>
    <property type="molecule type" value="Genomic_DNA"/>
</dbReference>
<dbReference type="GO" id="GO:0016491">
    <property type="term" value="F:oxidoreductase activity"/>
    <property type="evidence" value="ECO:0007669"/>
    <property type="project" value="UniProtKB-KW"/>
</dbReference>
<evidence type="ECO:0000313" key="6">
    <source>
        <dbReference type="Proteomes" id="UP000178735"/>
    </source>
</evidence>
<dbReference type="InterPro" id="IPR016169">
    <property type="entry name" value="FAD-bd_PCMH_sub2"/>
</dbReference>
<dbReference type="AlphaFoldDB" id="A0A1F7WIB4"/>
<dbReference type="InterPro" id="IPR016166">
    <property type="entry name" value="FAD-bd_PCMH"/>
</dbReference>